<feature type="transmembrane region" description="Helical" evidence="2">
    <location>
        <begin position="52"/>
        <end position="74"/>
    </location>
</feature>
<dbReference type="Proteomes" id="UP000431080">
    <property type="component" value="Unassembled WGS sequence"/>
</dbReference>
<dbReference type="EMBL" id="WJIF01000005">
    <property type="protein sequence ID" value="MRG60383.1"/>
    <property type="molecule type" value="Genomic_DNA"/>
</dbReference>
<dbReference type="AlphaFoldDB" id="A0A6I2FER1"/>
<evidence type="ECO:0000256" key="2">
    <source>
        <dbReference type="SAM" id="Phobius"/>
    </source>
</evidence>
<feature type="transmembrane region" description="Helical" evidence="2">
    <location>
        <begin position="185"/>
        <end position="209"/>
    </location>
</feature>
<organism evidence="3 4">
    <name type="scientific">Agromyces agglutinans</name>
    <dbReference type="NCBI Taxonomy" id="2662258"/>
    <lineage>
        <taxon>Bacteria</taxon>
        <taxon>Bacillati</taxon>
        <taxon>Actinomycetota</taxon>
        <taxon>Actinomycetes</taxon>
        <taxon>Micrococcales</taxon>
        <taxon>Microbacteriaceae</taxon>
        <taxon>Agromyces</taxon>
    </lineage>
</organism>
<evidence type="ECO:0000313" key="4">
    <source>
        <dbReference type="Proteomes" id="UP000431080"/>
    </source>
</evidence>
<feature type="region of interest" description="Disordered" evidence="1">
    <location>
        <begin position="1"/>
        <end position="23"/>
    </location>
</feature>
<keyword evidence="2" id="KW-1133">Transmembrane helix</keyword>
<keyword evidence="2" id="KW-0472">Membrane</keyword>
<keyword evidence="2" id="KW-0812">Transmembrane</keyword>
<feature type="transmembrane region" description="Helical" evidence="2">
    <location>
        <begin position="107"/>
        <end position="128"/>
    </location>
</feature>
<sequence>MVSNETGAGVTETQADRPPMRRPQRPLAAVAGTLLILGFGFAIFGFSPALFATMYAGMIAPYVAIPYTLVAIIAREVSARRGTHDVGTEPPYREDAMGFTMFRQRASLVNAVAMLGALIVAFALSLFAGGDASGSPIDGGLMTIGAFAVVAGAFAIVVNVPSIYTRAVVRAERHAIRHRTGAWKLILANTILTTGSWIAYCGFGIHFLIEVGGI</sequence>
<accession>A0A6I2FER1</accession>
<keyword evidence="4" id="KW-1185">Reference proteome</keyword>
<dbReference type="RefSeq" id="WP_153684823.1">
    <property type="nucleotide sequence ID" value="NZ_WJIF01000005.1"/>
</dbReference>
<feature type="transmembrane region" description="Helical" evidence="2">
    <location>
        <begin position="27"/>
        <end position="46"/>
    </location>
</feature>
<name>A0A6I2FER1_9MICO</name>
<feature type="transmembrane region" description="Helical" evidence="2">
    <location>
        <begin position="140"/>
        <end position="164"/>
    </location>
</feature>
<evidence type="ECO:0000313" key="3">
    <source>
        <dbReference type="EMBL" id="MRG60383.1"/>
    </source>
</evidence>
<protein>
    <submittedName>
        <fullName evidence="3">Uncharacterized protein</fullName>
    </submittedName>
</protein>
<gene>
    <name evidence="3" type="ORF">GE115_10980</name>
</gene>
<reference evidence="3 4" key="1">
    <citation type="submission" date="2019-10" db="EMBL/GenBank/DDBJ databases">
        <authorList>
            <person name="Nie G."/>
            <person name="Ming H."/>
            <person name="Yi B."/>
        </authorList>
    </citation>
    <scope>NUCLEOTIDE SEQUENCE [LARGE SCALE GENOMIC DNA]</scope>
    <source>
        <strain evidence="3 4">CFH 90414</strain>
    </source>
</reference>
<comment type="caution">
    <text evidence="3">The sequence shown here is derived from an EMBL/GenBank/DDBJ whole genome shotgun (WGS) entry which is preliminary data.</text>
</comment>
<proteinExistence type="predicted"/>
<evidence type="ECO:0000256" key="1">
    <source>
        <dbReference type="SAM" id="MobiDB-lite"/>
    </source>
</evidence>